<dbReference type="SUPFAM" id="SSF53686">
    <property type="entry name" value="Tryptophan synthase beta subunit-like PLP-dependent enzymes"/>
    <property type="match status" value="2"/>
</dbReference>
<dbReference type="GO" id="GO:0006567">
    <property type="term" value="P:L-threonine catabolic process"/>
    <property type="evidence" value="ECO:0007669"/>
    <property type="project" value="TreeGrafter"/>
</dbReference>
<evidence type="ECO:0000256" key="15">
    <source>
        <dbReference type="ARBA" id="ARBA00070760"/>
    </source>
</evidence>
<dbReference type="InterPro" id="IPR036052">
    <property type="entry name" value="TrpB-like_PALP_sf"/>
</dbReference>
<evidence type="ECO:0000256" key="18">
    <source>
        <dbReference type="ARBA" id="ARBA00081761"/>
    </source>
</evidence>
<evidence type="ECO:0000256" key="4">
    <source>
        <dbReference type="ARBA" id="ARBA00022898"/>
    </source>
</evidence>
<dbReference type="EC" id="5.1.1.18" evidence="14"/>
<dbReference type="Pfam" id="PF00291">
    <property type="entry name" value="PALP"/>
    <property type="match status" value="1"/>
</dbReference>
<evidence type="ECO:0000256" key="8">
    <source>
        <dbReference type="ARBA" id="ARBA00042605"/>
    </source>
</evidence>
<evidence type="ECO:0000256" key="19">
    <source>
        <dbReference type="SAM" id="MobiDB-lite"/>
    </source>
</evidence>
<dbReference type="InterPro" id="IPR001926">
    <property type="entry name" value="TrpB-like_PALP"/>
</dbReference>
<comment type="function">
    <text evidence="12">Catalyzes the synthesis of D-serine from L-serine. D-serine is a key coagonist with glutamate at NMDA receptors. Has dehydratase activity towards both L-serine and D-serine.</text>
</comment>
<dbReference type="CDD" id="cd01562">
    <property type="entry name" value="Thr-dehyd"/>
    <property type="match status" value="1"/>
</dbReference>
<dbReference type="GO" id="GO:0008721">
    <property type="term" value="F:D-serine ammonia-lyase activity"/>
    <property type="evidence" value="ECO:0007669"/>
    <property type="project" value="UniProtKB-EC"/>
</dbReference>
<dbReference type="GO" id="GO:0005739">
    <property type="term" value="C:mitochondrion"/>
    <property type="evidence" value="ECO:0007669"/>
    <property type="project" value="InterPro"/>
</dbReference>
<comment type="catalytic activity">
    <reaction evidence="10">
        <text>D-serine = pyruvate + NH4(+)</text>
        <dbReference type="Rhea" id="RHEA:13977"/>
        <dbReference type="ChEBI" id="CHEBI:15361"/>
        <dbReference type="ChEBI" id="CHEBI:28938"/>
        <dbReference type="ChEBI" id="CHEBI:35247"/>
        <dbReference type="EC" id="4.3.1.18"/>
    </reaction>
</comment>
<protein>
    <recommendedName>
        <fullName evidence="15">Serine racemase</fullName>
        <ecNumber evidence="3">4.3.1.17</ecNumber>
        <ecNumber evidence="13">4.3.1.18</ecNumber>
        <ecNumber evidence="14">5.1.1.18</ecNumber>
    </recommendedName>
    <alternativeName>
        <fullName evidence="16">D-serine ammonia-lyase</fullName>
    </alternativeName>
    <alternativeName>
        <fullName evidence="18">D-serine dehydratase</fullName>
    </alternativeName>
    <alternativeName>
        <fullName evidence="17">L-serine ammonia-lyase</fullName>
    </alternativeName>
    <alternativeName>
        <fullName evidence="7">L-serine deaminase</fullName>
    </alternativeName>
    <alternativeName>
        <fullName evidence="6">L-serine dehydratase</fullName>
    </alternativeName>
    <alternativeName>
        <fullName evidence="8">L-threonine dehydratase</fullName>
    </alternativeName>
</protein>
<dbReference type="EC" id="4.3.1.17" evidence="3"/>
<dbReference type="GO" id="GO:0004794">
    <property type="term" value="F:threonine deaminase activity"/>
    <property type="evidence" value="ECO:0007669"/>
    <property type="project" value="TreeGrafter"/>
</dbReference>
<evidence type="ECO:0000256" key="11">
    <source>
        <dbReference type="ARBA" id="ARBA00051769"/>
    </source>
</evidence>
<evidence type="ECO:0000259" key="20">
    <source>
        <dbReference type="Pfam" id="PF00291"/>
    </source>
</evidence>
<dbReference type="Gene3D" id="3.40.50.1100">
    <property type="match status" value="2"/>
</dbReference>
<feature type="compositionally biased region" description="Polar residues" evidence="19">
    <location>
        <begin position="563"/>
        <end position="582"/>
    </location>
</feature>
<reference evidence="21" key="1">
    <citation type="submission" date="2020-11" db="EMBL/GenBank/DDBJ databases">
        <authorList>
            <person name="Tran Van P."/>
        </authorList>
    </citation>
    <scope>NUCLEOTIDE SEQUENCE</scope>
</reference>
<dbReference type="GO" id="GO:0005524">
    <property type="term" value="F:ATP binding"/>
    <property type="evidence" value="ECO:0007669"/>
    <property type="project" value="UniProtKB-ARBA"/>
</dbReference>
<dbReference type="EC" id="4.3.1.18" evidence="13"/>
<feature type="domain" description="Tryptophan synthase beta chain-like PALP" evidence="20">
    <location>
        <begin position="174"/>
        <end position="431"/>
    </location>
</feature>
<keyword evidence="4" id="KW-0663">Pyridoxal phosphate</keyword>
<evidence type="ECO:0000256" key="9">
    <source>
        <dbReference type="ARBA" id="ARBA00049406"/>
    </source>
</evidence>
<evidence type="ECO:0000313" key="21">
    <source>
        <dbReference type="EMBL" id="CAD7399481.1"/>
    </source>
</evidence>
<evidence type="ECO:0000256" key="12">
    <source>
        <dbReference type="ARBA" id="ARBA00056426"/>
    </source>
</evidence>
<comment type="catalytic activity">
    <reaction evidence="11">
        <text>L-serine = D-serine</text>
        <dbReference type="Rhea" id="RHEA:10980"/>
        <dbReference type="ChEBI" id="CHEBI:33384"/>
        <dbReference type="ChEBI" id="CHEBI:35247"/>
        <dbReference type="EC" id="5.1.1.18"/>
    </reaction>
</comment>
<keyword evidence="5" id="KW-0456">Lyase</keyword>
<comment type="catalytic activity">
    <reaction evidence="9">
        <text>L-serine = pyruvate + NH4(+)</text>
        <dbReference type="Rhea" id="RHEA:19169"/>
        <dbReference type="ChEBI" id="CHEBI:15361"/>
        <dbReference type="ChEBI" id="CHEBI:28938"/>
        <dbReference type="ChEBI" id="CHEBI:33384"/>
        <dbReference type="EC" id="4.3.1.17"/>
    </reaction>
</comment>
<evidence type="ECO:0000256" key="16">
    <source>
        <dbReference type="ARBA" id="ARBA00076108"/>
    </source>
</evidence>
<dbReference type="GO" id="GO:0006565">
    <property type="term" value="P:L-serine catabolic process"/>
    <property type="evidence" value="ECO:0007669"/>
    <property type="project" value="TreeGrafter"/>
</dbReference>
<dbReference type="FunFam" id="3.40.50.1100:FF:000041">
    <property type="entry name" value="Threonine ammonia-lyase, variant"/>
    <property type="match status" value="1"/>
</dbReference>
<dbReference type="GO" id="GO:0003941">
    <property type="term" value="F:L-serine ammonia-lyase activity"/>
    <property type="evidence" value="ECO:0007669"/>
    <property type="project" value="UniProtKB-EC"/>
</dbReference>
<gene>
    <name evidence="21" type="ORF">TCEB3V08_LOCUS5045</name>
</gene>
<evidence type="ECO:0000256" key="3">
    <source>
        <dbReference type="ARBA" id="ARBA00012093"/>
    </source>
</evidence>
<evidence type="ECO:0000256" key="14">
    <source>
        <dbReference type="ARBA" id="ARBA00066592"/>
    </source>
</evidence>
<name>A0A7R9CMZ5_TIMCR</name>
<evidence type="ECO:0000256" key="17">
    <source>
        <dbReference type="ARBA" id="ARBA00081060"/>
    </source>
</evidence>
<dbReference type="FunFam" id="3.40.50.1100:FF:000007">
    <property type="entry name" value="L-threonine dehydratase catabolic TdcB"/>
    <property type="match status" value="1"/>
</dbReference>
<dbReference type="GO" id="GO:0009097">
    <property type="term" value="P:isoleucine biosynthetic process"/>
    <property type="evidence" value="ECO:0007669"/>
    <property type="project" value="TreeGrafter"/>
</dbReference>
<feature type="region of interest" description="Disordered" evidence="19">
    <location>
        <begin position="556"/>
        <end position="609"/>
    </location>
</feature>
<dbReference type="InterPro" id="IPR026193">
    <property type="entry name" value="NDUFV3"/>
</dbReference>
<dbReference type="GO" id="GO:0030378">
    <property type="term" value="F:serine racemase activity"/>
    <property type="evidence" value="ECO:0007669"/>
    <property type="project" value="UniProtKB-EC"/>
</dbReference>
<evidence type="ECO:0000256" key="5">
    <source>
        <dbReference type="ARBA" id="ARBA00023239"/>
    </source>
</evidence>
<evidence type="ECO:0000256" key="6">
    <source>
        <dbReference type="ARBA" id="ARBA00031418"/>
    </source>
</evidence>
<feature type="compositionally biased region" description="Basic and acidic residues" evidence="19">
    <location>
        <begin position="583"/>
        <end position="596"/>
    </location>
</feature>
<dbReference type="Pfam" id="PF15880">
    <property type="entry name" value="NDUFV3"/>
    <property type="match status" value="1"/>
</dbReference>
<evidence type="ECO:0000256" key="2">
    <source>
        <dbReference type="ARBA" id="ARBA00010869"/>
    </source>
</evidence>
<dbReference type="InterPro" id="IPR050147">
    <property type="entry name" value="Ser/Thr_Dehydratase"/>
</dbReference>
<comment type="similarity">
    <text evidence="2">Belongs to the serine/threonine dehydratase family.</text>
</comment>
<sequence>MTQRGTGLVLQIGVKKAPDDDLKKPLSSRSTKRMFADEAGEYDKLHFDDILQAHKTIRPDVHVSPLVRSRISNNVQMDLYLKQEFTSFTGSLLEVLVTMDMNTTRQFHDHIKNDKSFLRKVSSSEGKLKNLSLDPAHCNQEKLKNLSLDPAHCNQGKLKNLALDPVHCNQKSIYSSFKERGARNALLCLTPEQRKAGVVAASAGNHAQGLSYHGQSLGIPVKVVMPVIAPLMKIQKCKDFGADVVVEGNDMFGATQVALDDSRSSGRVFINAFDNVRVMAGQGTIGLEILDQLPNVDAVVIPIGGGGLIAGISTAIKSRKPDTLIIGVESEMCPSFNEAQIKGKPVLVPTSRSLADGLAVPQVGIHSFSNATNKIDRMVIVKEDSIALAILTLVEKEKSVVEGAGAVSMAAILSGQLDLLKGKLVVLVVSGGNIDTTVLSRALHKGMAIDGRLLKVGVVVDDRPGCIAELCQVFSELQVNMRHLMHERAWVKADVFSVKVNAGTCYFRKQIQHRNYEINTKILNFACLSTDNKNIPPSEDKTHCCETSSQSKVNQSCDEDISNKSADQDPSQEECQSVQRPNKSTECDNNDHDDGLKYSTTVSSKGSKSTTTVVRNVELDAANVPGLSSAVVSIPNGEVGPGAAKQGQYKNPEYFCYNPISYFEAEIEMAKYRIPQPSSNQK</sequence>
<evidence type="ECO:0000256" key="7">
    <source>
        <dbReference type="ARBA" id="ARBA00041766"/>
    </source>
</evidence>
<proteinExistence type="inferred from homology"/>
<dbReference type="GO" id="GO:0045271">
    <property type="term" value="C:respiratory chain complex I"/>
    <property type="evidence" value="ECO:0007669"/>
    <property type="project" value="InterPro"/>
</dbReference>
<organism evidence="21">
    <name type="scientific">Timema cristinae</name>
    <name type="common">Walking stick</name>
    <dbReference type="NCBI Taxonomy" id="61476"/>
    <lineage>
        <taxon>Eukaryota</taxon>
        <taxon>Metazoa</taxon>
        <taxon>Ecdysozoa</taxon>
        <taxon>Arthropoda</taxon>
        <taxon>Hexapoda</taxon>
        <taxon>Insecta</taxon>
        <taxon>Pterygota</taxon>
        <taxon>Neoptera</taxon>
        <taxon>Polyneoptera</taxon>
        <taxon>Phasmatodea</taxon>
        <taxon>Timematodea</taxon>
        <taxon>Timematoidea</taxon>
        <taxon>Timematidae</taxon>
        <taxon>Timema</taxon>
    </lineage>
</organism>
<evidence type="ECO:0000256" key="10">
    <source>
        <dbReference type="ARBA" id="ARBA00050422"/>
    </source>
</evidence>
<accession>A0A7R9CMZ5</accession>
<dbReference type="GO" id="GO:0030170">
    <property type="term" value="F:pyridoxal phosphate binding"/>
    <property type="evidence" value="ECO:0007669"/>
    <property type="project" value="UniProtKB-ARBA"/>
</dbReference>
<feature type="compositionally biased region" description="Low complexity" evidence="19">
    <location>
        <begin position="597"/>
        <end position="609"/>
    </location>
</feature>
<evidence type="ECO:0000256" key="13">
    <source>
        <dbReference type="ARBA" id="ARBA00066349"/>
    </source>
</evidence>
<dbReference type="GO" id="GO:0070178">
    <property type="term" value="P:D-serine metabolic process"/>
    <property type="evidence" value="ECO:0007669"/>
    <property type="project" value="UniProtKB-ARBA"/>
</dbReference>
<dbReference type="AlphaFoldDB" id="A0A7R9CMZ5"/>
<dbReference type="EMBL" id="OC317871">
    <property type="protein sequence ID" value="CAD7399481.1"/>
    <property type="molecule type" value="Genomic_DNA"/>
</dbReference>
<evidence type="ECO:0000256" key="1">
    <source>
        <dbReference type="ARBA" id="ARBA00001933"/>
    </source>
</evidence>
<dbReference type="PANTHER" id="PTHR48078">
    <property type="entry name" value="THREONINE DEHYDRATASE, MITOCHONDRIAL-RELATED"/>
    <property type="match status" value="1"/>
</dbReference>
<comment type="cofactor">
    <cofactor evidence="1">
        <name>pyridoxal 5'-phosphate</name>
        <dbReference type="ChEBI" id="CHEBI:597326"/>
    </cofactor>
</comment>
<dbReference type="PANTHER" id="PTHR48078:SF19">
    <property type="entry name" value="ACT DOMAIN-CONTAINING PROTEIN"/>
    <property type="match status" value="1"/>
</dbReference>